<dbReference type="Proteomes" id="UP001476282">
    <property type="component" value="Unassembled WGS sequence"/>
</dbReference>
<evidence type="ECO:0000313" key="1">
    <source>
        <dbReference type="EMBL" id="GAA5484831.1"/>
    </source>
</evidence>
<protein>
    <recommendedName>
        <fullName evidence="3">Addiction module protein</fullName>
    </recommendedName>
</protein>
<dbReference type="InterPro" id="IPR013406">
    <property type="entry name" value="CHP02574_addiction_mod"/>
</dbReference>
<proteinExistence type="predicted"/>
<gene>
    <name evidence="1" type="ORF">Hsar01_04081</name>
</gene>
<dbReference type="Pfam" id="PF09720">
    <property type="entry name" value="Unstab_antitox"/>
    <property type="match status" value="1"/>
</dbReference>
<comment type="caution">
    <text evidence="1">The sequence shown here is derived from an EMBL/GenBank/DDBJ whole genome shotgun (WGS) entry which is preliminary data.</text>
</comment>
<accession>A0ABP9UWR2</accession>
<organism evidence="1 2">
    <name type="scientific">Haloferula sargassicola</name>
    <dbReference type="NCBI Taxonomy" id="490096"/>
    <lineage>
        <taxon>Bacteria</taxon>
        <taxon>Pseudomonadati</taxon>
        <taxon>Verrucomicrobiota</taxon>
        <taxon>Verrucomicrobiia</taxon>
        <taxon>Verrucomicrobiales</taxon>
        <taxon>Verrucomicrobiaceae</taxon>
        <taxon>Haloferula</taxon>
    </lineage>
</organism>
<evidence type="ECO:0008006" key="3">
    <source>
        <dbReference type="Google" id="ProtNLM"/>
    </source>
</evidence>
<evidence type="ECO:0000313" key="2">
    <source>
        <dbReference type="Proteomes" id="UP001476282"/>
    </source>
</evidence>
<sequence>MSIDQIAPEALKLPARERALLAASLWESVEDPFELALDFSDDEAIELAEARDREIESGVVSPISHAELMQRLRE</sequence>
<keyword evidence="2" id="KW-1185">Reference proteome</keyword>
<dbReference type="RefSeq" id="WP_353568942.1">
    <property type="nucleotide sequence ID" value="NZ_BAABRI010000039.1"/>
</dbReference>
<dbReference type="EMBL" id="BAABRI010000039">
    <property type="protein sequence ID" value="GAA5484831.1"/>
    <property type="molecule type" value="Genomic_DNA"/>
</dbReference>
<name>A0ABP9UWR2_9BACT</name>
<reference evidence="1 2" key="1">
    <citation type="submission" date="2024-02" db="EMBL/GenBank/DDBJ databases">
        <title>Haloferula sargassicola NBRC 104335.</title>
        <authorList>
            <person name="Ichikawa N."/>
            <person name="Katano-Makiyama Y."/>
            <person name="Hidaka K."/>
        </authorList>
    </citation>
    <scope>NUCLEOTIDE SEQUENCE [LARGE SCALE GENOMIC DNA]</scope>
    <source>
        <strain evidence="1 2">NBRC 104335</strain>
    </source>
</reference>